<keyword evidence="3" id="KW-1185">Reference proteome</keyword>
<proteinExistence type="predicted"/>
<evidence type="ECO:0000313" key="3">
    <source>
        <dbReference type="Proteomes" id="UP000275385"/>
    </source>
</evidence>
<dbReference type="EMBL" id="QVQW01000080">
    <property type="protein sequence ID" value="RKU41204.1"/>
    <property type="molecule type" value="Genomic_DNA"/>
</dbReference>
<reference evidence="2 3" key="1">
    <citation type="submission" date="2018-08" db="EMBL/GenBank/DDBJ databases">
        <title>Draft genome of the lignicolous fungus Coniochaeta pulveracea.</title>
        <authorList>
            <person name="Borstlap C.J."/>
            <person name="De Witt R.N."/>
            <person name="Botha A."/>
            <person name="Volschenk H."/>
        </authorList>
    </citation>
    <scope>NUCLEOTIDE SEQUENCE [LARGE SCALE GENOMIC DNA]</scope>
    <source>
        <strain evidence="2 3">CAB683</strain>
    </source>
</reference>
<dbReference type="Proteomes" id="UP000275385">
    <property type="component" value="Unassembled WGS sequence"/>
</dbReference>
<dbReference type="AlphaFoldDB" id="A0A420XZU1"/>
<name>A0A420XZU1_9PEZI</name>
<protein>
    <submittedName>
        <fullName evidence="2">Uncharacterized protein</fullName>
    </submittedName>
</protein>
<evidence type="ECO:0000256" key="1">
    <source>
        <dbReference type="SAM" id="MobiDB-lite"/>
    </source>
</evidence>
<comment type="caution">
    <text evidence="2">The sequence shown here is derived from an EMBL/GenBank/DDBJ whole genome shotgun (WGS) entry which is preliminary data.</text>
</comment>
<organism evidence="2 3">
    <name type="scientific">Coniochaeta pulveracea</name>
    <dbReference type="NCBI Taxonomy" id="177199"/>
    <lineage>
        <taxon>Eukaryota</taxon>
        <taxon>Fungi</taxon>
        <taxon>Dikarya</taxon>
        <taxon>Ascomycota</taxon>
        <taxon>Pezizomycotina</taxon>
        <taxon>Sordariomycetes</taxon>
        <taxon>Sordariomycetidae</taxon>
        <taxon>Coniochaetales</taxon>
        <taxon>Coniochaetaceae</taxon>
        <taxon>Coniochaeta</taxon>
    </lineage>
</organism>
<evidence type="ECO:0000313" key="2">
    <source>
        <dbReference type="EMBL" id="RKU41204.1"/>
    </source>
</evidence>
<feature type="region of interest" description="Disordered" evidence="1">
    <location>
        <begin position="103"/>
        <end position="122"/>
    </location>
</feature>
<accession>A0A420XZU1</accession>
<gene>
    <name evidence="2" type="ORF">DL546_003214</name>
</gene>
<sequence>MVDLLIMSSPSNPPLWLIVIDSSPMQCQTSCNPRLGTQCGGSKKDATVREEILEKSDAVRVPMHYRNSCASQGSVGCLHKSCDTIPEYRVLDSSMISVSSQGANRAAAEKKYIAARPRRRSD</sequence>